<keyword evidence="2" id="KW-1133">Transmembrane helix</keyword>
<organism evidence="3 4">
    <name type="scientific">Streptomyces polychromogenes</name>
    <dbReference type="NCBI Taxonomy" id="67342"/>
    <lineage>
        <taxon>Bacteria</taxon>
        <taxon>Bacillati</taxon>
        <taxon>Actinomycetota</taxon>
        <taxon>Actinomycetes</taxon>
        <taxon>Kitasatosporales</taxon>
        <taxon>Streptomycetaceae</taxon>
        <taxon>Streptomyces</taxon>
    </lineage>
</organism>
<evidence type="ECO:0000313" key="4">
    <source>
        <dbReference type="Proteomes" id="UP001501867"/>
    </source>
</evidence>
<comment type="caution">
    <text evidence="3">The sequence shown here is derived from an EMBL/GenBank/DDBJ whole genome shotgun (WGS) entry which is preliminary data.</text>
</comment>
<feature type="compositionally biased region" description="Basic and acidic residues" evidence="1">
    <location>
        <begin position="87"/>
        <end position="107"/>
    </location>
</feature>
<protein>
    <submittedName>
        <fullName evidence="3">Uncharacterized protein</fullName>
    </submittedName>
</protein>
<evidence type="ECO:0000256" key="2">
    <source>
        <dbReference type="SAM" id="Phobius"/>
    </source>
</evidence>
<accession>A0ABP3FCA7</accession>
<evidence type="ECO:0000313" key="3">
    <source>
        <dbReference type="EMBL" id="GAA0310690.1"/>
    </source>
</evidence>
<sequence>MGEDERDRYPALWEAAVRLLPRIPVALPVVLALPLVLALGALWWWAVVRLAVVPADAGPVEGAIAMGGWGLGLLPVHCVPGPVRRARGGEGGDPPREDREGGGDHQGIDTPPFGRRIWPVMKDEASEAR</sequence>
<proteinExistence type="predicted"/>
<keyword evidence="2" id="KW-0812">Transmembrane</keyword>
<feature type="transmembrane region" description="Helical" evidence="2">
    <location>
        <begin position="25"/>
        <end position="46"/>
    </location>
</feature>
<keyword evidence="2" id="KW-0472">Membrane</keyword>
<name>A0ABP3FCA7_9ACTN</name>
<dbReference type="EMBL" id="BAAABV010000024">
    <property type="protein sequence ID" value="GAA0310690.1"/>
    <property type="molecule type" value="Genomic_DNA"/>
</dbReference>
<dbReference type="Proteomes" id="UP001501867">
    <property type="component" value="Unassembled WGS sequence"/>
</dbReference>
<reference evidence="4" key="1">
    <citation type="journal article" date="2019" name="Int. J. Syst. Evol. Microbiol.">
        <title>The Global Catalogue of Microorganisms (GCM) 10K type strain sequencing project: providing services to taxonomists for standard genome sequencing and annotation.</title>
        <authorList>
            <consortium name="The Broad Institute Genomics Platform"/>
            <consortium name="The Broad Institute Genome Sequencing Center for Infectious Disease"/>
            <person name="Wu L."/>
            <person name="Ma J."/>
        </authorList>
    </citation>
    <scope>NUCLEOTIDE SEQUENCE [LARGE SCALE GENOMIC DNA]</scope>
    <source>
        <strain evidence="4">JCM 4505</strain>
    </source>
</reference>
<gene>
    <name evidence="3" type="ORF">GCM10010302_56750</name>
</gene>
<keyword evidence="4" id="KW-1185">Reference proteome</keyword>
<feature type="region of interest" description="Disordered" evidence="1">
    <location>
        <begin position="84"/>
        <end position="129"/>
    </location>
</feature>
<evidence type="ECO:0000256" key="1">
    <source>
        <dbReference type="SAM" id="MobiDB-lite"/>
    </source>
</evidence>